<dbReference type="EMBL" id="HACA01032571">
    <property type="protein sequence ID" value="CDW49932.1"/>
    <property type="molecule type" value="Transcribed_RNA"/>
</dbReference>
<protein>
    <submittedName>
        <fullName evidence="1">Uncharacterized protein</fullName>
    </submittedName>
</protein>
<accession>A0A0K2VIB1</accession>
<dbReference type="AlphaFoldDB" id="A0A0K2VIB1"/>
<name>A0A0K2VIB1_LEPSM</name>
<organism evidence="1">
    <name type="scientific">Lepeophtheirus salmonis</name>
    <name type="common">Salmon louse</name>
    <name type="synonym">Caligus salmonis</name>
    <dbReference type="NCBI Taxonomy" id="72036"/>
    <lineage>
        <taxon>Eukaryota</taxon>
        <taxon>Metazoa</taxon>
        <taxon>Ecdysozoa</taxon>
        <taxon>Arthropoda</taxon>
        <taxon>Crustacea</taxon>
        <taxon>Multicrustacea</taxon>
        <taxon>Hexanauplia</taxon>
        <taxon>Copepoda</taxon>
        <taxon>Siphonostomatoida</taxon>
        <taxon>Caligidae</taxon>
        <taxon>Lepeophtheirus</taxon>
    </lineage>
</organism>
<sequence>MKSKGFYVTKVVVINDIYNRAHNMAGILCYTSKQGFHPSRRYFTMCIQKYQDLPGCNFGSF</sequence>
<reference evidence="1" key="1">
    <citation type="submission" date="2014-05" db="EMBL/GenBank/DDBJ databases">
        <authorList>
            <person name="Chronopoulou M."/>
        </authorList>
    </citation>
    <scope>NUCLEOTIDE SEQUENCE</scope>
    <source>
        <tissue evidence="1">Whole organism</tissue>
    </source>
</reference>
<evidence type="ECO:0000313" key="1">
    <source>
        <dbReference type="EMBL" id="CDW49932.1"/>
    </source>
</evidence>
<proteinExistence type="predicted"/>